<proteinExistence type="predicted"/>
<reference evidence="1" key="1">
    <citation type="journal article" date="2023" name="IScience">
        <title>Live-bearing cockroach genome reveals convergent evolutionary mechanisms linked to viviparity in insects and beyond.</title>
        <authorList>
            <person name="Fouks B."/>
            <person name="Harrison M.C."/>
            <person name="Mikhailova A.A."/>
            <person name="Marchal E."/>
            <person name="English S."/>
            <person name="Carruthers M."/>
            <person name="Jennings E.C."/>
            <person name="Chiamaka E.L."/>
            <person name="Frigard R.A."/>
            <person name="Pippel M."/>
            <person name="Attardo G.M."/>
            <person name="Benoit J.B."/>
            <person name="Bornberg-Bauer E."/>
            <person name="Tobe S.S."/>
        </authorList>
    </citation>
    <scope>NUCLEOTIDE SEQUENCE</scope>
    <source>
        <strain evidence="1">Stay&amp;Tobe</strain>
    </source>
</reference>
<comment type="caution">
    <text evidence="1">The sequence shown here is derived from an EMBL/GenBank/DDBJ whole genome shotgun (WGS) entry which is preliminary data.</text>
</comment>
<dbReference type="AlphaFoldDB" id="A0AAD7Z825"/>
<keyword evidence="2" id="KW-1185">Reference proteome</keyword>
<dbReference type="EMBL" id="JASPKZ010009837">
    <property type="protein sequence ID" value="KAJ9575476.1"/>
    <property type="molecule type" value="Genomic_DNA"/>
</dbReference>
<gene>
    <name evidence="1" type="ORF">L9F63_007681</name>
</gene>
<protein>
    <submittedName>
        <fullName evidence="1">Uncharacterized protein</fullName>
    </submittedName>
</protein>
<accession>A0AAD7Z825</accession>
<dbReference type="Proteomes" id="UP001233999">
    <property type="component" value="Unassembled WGS sequence"/>
</dbReference>
<evidence type="ECO:0000313" key="2">
    <source>
        <dbReference type="Proteomes" id="UP001233999"/>
    </source>
</evidence>
<reference evidence="1" key="2">
    <citation type="submission" date="2023-05" db="EMBL/GenBank/DDBJ databases">
        <authorList>
            <person name="Fouks B."/>
        </authorList>
    </citation>
    <scope>NUCLEOTIDE SEQUENCE</scope>
    <source>
        <strain evidence="1">Stay&amp;Tobe</strain>
        <tissue evidence="1">Testes</tissue>
    </source>
</reference>
<name>A0AAD7Z825_DIPPU</name>
<sequence>MYSSGNSAEVSGGQLTMGIIGCLPDNVQQAIKSFSIRDGRQHITLAFPFMEDLVKRFSEPPGSIINQDGCIKGGRFMWITPALLFDRCPEVIHGFETLVTLVPTTLRTSHPVGLLTVNQKGAIEGVKRHLESLVSILAANRTVHTLWNIPLVVSDLTSTLLEQVLEICSKRILEVHGDTLSKLYPVARPQELLPLVKSPQLDPAIRELWRVWSHEQVSSKVFPVCSTSSHLGSFFFTSSPQGEVCMVNRSTNSTTSLLGHVTHVPIKEGLHSVIKCLKNQDLAISPPSSPEEKSQKSRSCCACAVCRGESNHCRTLRRHEKSLSVGSLGQESAFHRPASMSSGQRYSLRTSSLCSSRYRQPESPQQSLQTPVPVVFNYYSSSSSMVAPSPPMCYRWRMFAYN</sequence>
<organism evidence="1 2">
    <name type="scientific">Diploptera punctata</name>
    <name type="common">Pacific beetle cockroach</name>
    <dbReference type="NCBI Taxonomy" id="6984"/>
    <lineage>
        <taxon>Eukaryota</taxon>
        <taxon>Metazoa</taxon>
        <taxon>Ecdysozoa</taxon>
        <taxon>Arthropoda</taxon>
        <taxon>Hexapoda</taxon>
        <taxon>Insecta</taxon>
        <taxon>Pterygota</taxon>
        <taxon>Neoptera</taxon>
        <taxon>Polyneoptera</taxon>
        <taxon>Dictyoptera</taxon>
        <taxon>Blattodea</taxon>
        <taxon>Blaberoidea</taxon>
        <taxon>Blaberidae</taxon>
        <taxon>Diplopterinae</taxon>
        <taxon>Diploptera</taxon>
    </lineage>
</organism>
<evidence type="ECO:0000313" key="1">
    <source>
        <dbReference type="EMBL" id="KAJ9575476.1"/>
    </source>
</evidence>